<keyword evidence="1" id="KW-1133">Transmembrane helix</keyword>
<evidence type="ECO:0000313" key="2">
    <source>
        <dbReference type="EMBL" id="MCU6685989.1"/>
    </source>
</evidence>
<organism evidence="2 3">
    <name type="scientific">Dorea acetigenes</name>
    <dbReference type="NCBI Taxonomy" id="2981787"/>
    <lineage>
        <taxon>Bacteria</taxon>
        <taxon>Bacillati</taxon>
        <taxon>Bacillota</taxon>
        <taxon>Clostridia</taxon>
        <taxon>Lachnospirales</taxon>
        <taxon>Lachnospiraceae</taxon>
        <taxon>Dorea</taxon>
    </lineage>
</organism>
<evidence type="ECO:0000313" key="3">
    <source>
        <dbReference type="Proteomes" id="UP001652431"/>
    </source>
</evidence>
<keyword evidence="1" id="KW-0472">Membrane</keyword>
<feature type="transmembrane region" description="Helical" evidence="1">
    <location>
        <begin position="28"/>
        <end position="61"/>
    </location>
</feature>
<keyword evidence="1" id="KW-0812">Transmembrane</keyword>
<comment type="caution">
    <text evidence="2">The sequence shown here is derived from an EMBL/GenBank/DDBJ whole genome shotgun (WGS) entry which is preliminary data.</text>
</comment>
<dbReference type="Proteomes" id="UP001652431">
    <property type="component" value="Unassembled WGS sequence"/>
</dbReference>
<keyword evidence="3" id="KW-1185">Reference proteome</keyword>
<accession>A0ABT2RKP7</accession>
<dbReference type="RefSeq" id="WP_158368939.1">
    <property type="nucleotide sequence ID" value="NZ_JAOQJU010000003.1"/>
</dbReference>
<protein>
    <submittedName>
        <fullName evidence="2">Uncharacterized protein</fullName>
    </submittedName>
</protein>
<dbReference type="EMBL" id="JAOQJU010000003">
    <property type="protein sequence ID" value="MCU6685989.1"/>
    <property type="molecule type" value="Genomic_DNA"/>
</dbReference>
<evidence type="ECO:0000256" key="1">
    <source>
        <dbReference type="SAM" id="Phobius"/>
    </source>
</evidence>
<proteinExistence type="predicted"/>
<sequence>MAAIWDSIHNFENKFDRYAERFALRHPYLAVFVMFIGVPLFILIAVVVSTMLIAVPMAWVFGWL</sequence>
<gene>
    <name evidence="2" type="ORF">OCV99_05355</name>
</gene>
<name>A0ABT2RKP7_9FIRM</name>
<reference evidence="2 3" key="1">
    <citation type="journal article" date="2021" name="ISME Commun">
        <title>Automated analysis of genomic sequences facilitates high-throughput and comprehensive description of bacteria.</title>
        <authorList>
            <person name="Hitch T.C.A."/>
        </authorList>
    </citation>
    <scope>NUCLEOTIDE SEQUENCE [LARGE SCALE GENOMIC DNA]</scope>
    <source>
        <strain evidence="2 3">Sanger_03</strain>
    </source>
</reference>